<evidence type="ECO:0000313" key="2">
    <source>
        <dbReference type="EMBL" id="KAF7922123.1"/>
    </source>
</evidence>
<dbReference type="EMBL" id="RCSX01000021">
    <property type="protein sequence ID" value="KAF7922123.1"/>
    <property type="molecule type" value="Genomic_DNA"/>
</dbReference>
<reference evidence="2 3" key="1">
    <citation type="journal article" date="2020" name="Genome Biol. Evol.">
        <title>Comparative genomics of Sclerotiniaceae.</title>
        <authorList>
            <person name="Valero Jimenez C.A."/>
            <person name="Steentjes M."/>
            <person name="Scholten O.E."/>
            <person name="Van Kan J.A.L."/>
        </authorList>
    </citation>
    <scope>NUCLEOTIDE SEQUENCE [LARGE SCALE GENOMIC DNA]</scope>
    <source>
        <strain evidence="2 3">B1</strain>
    </source>
</reference>
<dbReference type="GeneID" id="62235107"/>
<organism evidence="2 3">
    <name type="scientific">Botrytis deweyae</name>
    <dbReference type="NCBI Taxonomy" id="2478750"/>
    <lineage>
        <taxon>Eukaryota</taxon>
        <taxon>Fungi</taxon>
        <taxon>Dikarya</taxon>
        <taxon>Ascomycota</taxon>
        <taxon>Pezizomycotina</taxon>
        <taxon>Leotiomycetes</taxon>
        <taxon>Helotiales</taxon>
        <taxon>Sclerotiniaceae</taxon>
        <taxon>Botrytis</taxon>
    </lineage>
</organism>
<feature type="region of interest" description="Disordered" evidence="1">
    <location>
        <begin position="36"/>
        <end position="92"/>
    </location>
</feature>
<accession>A0ABQ7IF32</accession>
<evidence type="ECO:0000256" key="1">
    <source>
        <dbReference type="SAM" id="MobiDB-lite"/>
    </source>
</evidence>
<name>A0ABQ7IF32_9HELO</name>
<proteinExistence type="predicted"/>
<sequence>MPLHDWLALKQGDPETAKELMDNWKAEQAEKKAEKAALKAAALAEKKTEETRAKRKSSVKREEGSDSDVDSSSIIGIGNPLGAPTMPRKKRC</sequence>
<gene>
    <name evidence="2" type="ORF">EAE98_008334</name>
</gene>
<evidence type="ECO:0000313" key="3">
    <source>
        <dbReference type="Proteomes" id="UP000783213"/>
    </source>
</evidence>
<dbReference type="RefSeq" id="XP_038807823.1">
    <property type="nucleotide sequence ID" value="XM_038955957.1"/>
</dbReference>
<protein>
    <submittedName>
        <fullName evidence="2">Uncharacterized protein</fullName>
    </submittedName>
</protein>
<dbReference type="Proteomes" id="UP000783213">
    <property type="component" value="Unassembled WGS sequence"/>
</dbReference>
<comment type="caution">
    <text evidence="2">The sequence shown here is derived from an EMBL/GenBank/DDBJ whole genome shotgun (WGS) entry which is preliminary data.</text>
</comment>
<keyword evidence="3" id="KW-1185">Reference proteome</keyword>